<feature type="domain" description="Glucose-methanol-choline oxidoreductase N-terminal" evidence="3">
    <location>
        <begin position="68"/>
        <end position="82"/>
    </location>
</feature>
<proteinExistence type="inferred from homology"/>
<dbReference type="GO" id="GO:0050660">
    <property type="term" value="F:flavin adenine dinucleotide binding"/>
    <property type="evidence" value="ECO:0007669"/>
    <property type="project" value="InterPro"/>
</dbReference>
<dbReference type="Pfam" id="PF00732">
    <property type="entry name" value="GMC_oxred_N"/>
    <property type="match status" value="1"/>
</dbReference>
<gene>
    <name evidence="4" type="ORF">NQ314_011044</name>
</gene>
<feature type="non-terminal residue" evidence="4">
    <location>
        <position position="1"/>
    </location>
</feature>
<sequence>DGIRLSSAKAYLRPARNRPNLHVMLNSTVTKILINTNGNKKIIQGVEFMYKNKLYTVRVKKEVILSAGAINSPQILLLSGIGPKAELDKVGIQQVHELPGVGRNLQNHVAFYITYNMNRHRAISDLDWANALDYLINRKGPMTSTGMSQVTARINSPYAEPSGTNPDLQIFFSGYLANCAHSGVTRADADPEHPNAPRTLTMSPVTLHPKSKGHIGLRSKNPFEAPIMVANYLTEPEDVMTLVAGIRVIQRLVNSSILSNKYGLELPVEEYGDCKHKYGYDSDEFWKCAVRYYTGPENHQASSCRMGPSTDPLAVVDNQLQVYGIDGLRIMDASAMPILVSGNTHATIVMMAERGVDFIKQRWLKTNTITNRGGFYSAPSSQIPLSVPTPTKSYKPTQKFAYTQANYHGGHSINVQQNPSPNKYYTSHYPQNYYYYPNGDFTNYDYNVNNGGIY</sequence>
<dbReference type="InterPro" id="IPR036188">
    <property type="entry name" value="FAD/NAD-bd_sf"/>
</dbReference>
<dbReference type="InterPro" id="IPR000172">
    <property type="entry name" value="GMC_OxRdtase_N"/>
</dbReference>
<evidence type="ECO:0000256" key="1">
    <source>
        <dbReference type="ARBA" id="ARBA00010790"/>
    </source>
</evidence>
<dbReference type="PIRSF" id="PIRSF000137">
    <property type="entry name" value="Alcohol_oxidase"/>
    <property type="match status" value="1"/>
</dbReference>
<comment type="cofactor">
    <cofactor evidence="2">
        <name>FAD</name>
        <dbReference type="ChEBI" id="CHEBI:57692"/>
    </cofactor>
</comment>
<keyword evidence="2" id="KW-0274">FAD</keyword>
<dbReference type="Gene3D" id="3.50.50.60">
    <property type="entry name" value="FAD/NAD(P)-binding domain"/>
    <property type="match status" value="1"/>
</dbReference>
<keyword evidence="2" id="KW-0285">Flavoprotein</keyword>
<dbReference type="Gene3D" id="3.30.560.10">
    <property type="entry name" value="Glucose Oxidase, domain 3"/>
    <property type="match status" value="1"/>
</dbReference>
<dbReference type="GO" id="GO:0016614">
    <property type="term" value="F:oxidoreductase activity, acting on CH-OH group of donors"/>
    <property type="evidence" value="ECO:0007669"/>
    <property type="project" value="InterPro"/>
</dbReference>
<dbReference type="Proteomes" id="UP001162156">
    <property type="component" value="Unassembled WGS sequence"/>
</dbReference>
<dbReference type="EMBL" id="JANEYF010003054">
    <property type="protein sequence ID" value="KAJ8939681.1"/>
    <property type="molecule type" value="Genomic_DNA"/>
</dbReference>
<dbReference type="PROSITE" id="PS00624">
    <property type="entry name" value="GMC_OXRED_2"/>
    <property type="match status" value="1"/>
</dbReference>
<reference evidence="4" key="1">
    <citation type="journal article" date="2023" name="Insect Mol. Biol.">
        <title>Genome sequencing provides insights into the evolution of gene families encoding plant cell wall-degrading enzymes in longhorned beetles.</title>
        <authorList>
            <person name="Shin N.R."/>
            <person name="Okamura Y."/>
            <person name="Kirsch R."/>
            <person name="Pauchet Y."/>
        </authorList>
    </citation>
    <scope>NUCLEOTIDE SEQUENCE</scope>
    <source>
        <strain evidence="4">RBIC_L_NR</strain>
    </source>
</reference>
<dbReference type="SUPFAM" id="SSF54373">
    <property type="entry name" value="FAD-linked reductases, C-terminal domain"/>
    <property type="match status" value="1"/>
</dbReference>
<dbReference type="PANTHER" id="PTHR11552:SF217">
    <property type="entry name" value="GLUCOSE DEHYDROGENASE [FAD, QUINONE]"/>
    <property type="match status" value="1"/>
</dbReference>
<dbReference type="PANTHER" id="PTHR11552">
    <property type="entry name" value="GLUCOSE-METHANOL-CHOLINE GMC OXIDOREDUCTASE"/>
    <property type="match status" value="1"/>
</dbReference>
<dbReference type="SUPFAM" id="SSF51905">
    <property type="entry name" value="FAD/NAD(P)-binding domain"/>
    <property type="match status" value="1"/>
</dbReference>
<dbReference type="AlphaFoldDB" id="A0AAV8XKU3"/>
<organism evidence="4 5">
    <name type="scientific">Rhamnusium bicolor</name>
    <dbReference type="NCBI Taxonomy" id="1586634"/>
    <lineage>
        <taxon>Eukaryota</taxon>
        <taxon>Metazoa</taxon>
        <taxon>Ecdysozoa</taxon>
        <taxon>Arthropoda</taxon>
        <taxon>Hexapoda</taxon>
        <taxon>Insecta</taxon>
        <taxon>Pterygota</taxon>
        <taxon>Neoptera</taxon>
        <taxon>Endopterygota</taxon>
        <taxon>Coleoptera</taxon>
        <taxon>Polyphaga</taxon>
        <taxon>Cucujiformia</taxon>
        <taxon>Chrysomeloidea</taxon>
        <taxon>Cerambycidae</taxon>
        <taxon>Lepturinae</taxon>
        <taxon>Rhagiini</taxon>
        <taxon>Rhamnusium</taxon>
    </lineage>
</organism>
<feature type="binding site" evidence="2">
    <location>
        <position position="29"/>
    </location>
    <ligand>
        <name>FAD</name>
        <dbReference type="ChEBI" id="CHEBI:57692"/>
    </ligand>
</feature>
<comment type="caution">
    <text evidence="4">The sequence shown here is derived from an EMBL/GenBank/DDBJ whole genome shotgun (WGS) entry which is preliminary data.</text>
</comment>
<dbReference type="Pfam" id="PF05199">
    <property type="entry name" value="GMC_oxred_C"/>
    <property type="match status" value="1"/>
</dbReference>
<evidence type="ECO:0000313" key="5">
    <source>
        <dbReference type="Proteomes" id="UP001162156"/>
    </source>
</evidence>
<comment type="similarity">
    <text evidence="1">Belongs to the GMC oxidoreductase family.</text>
</comment>
<dbReference type="InterPro" id="IPR012132">
    <property type="entry name" value="GMC_OxRdtase"/>
</dbReference>
<evidence type="ECO:0000256" key="2">
    <source>
        <dbReference type="PIRSR" id="PIRSR000137-2"/>
    </source>
</evidence>
<protein>
    <recommendedName>
        <fullName evidence="3">Glucose-methanol-choline oxidoreductase N-terminal domain-containing protein</fullName>
    </recommendedName>
</protein>
<evidence type="ECO:0000313" key="4">
    <source>
        <dbReference type="EMBL" id="KAJ8939681.1"/>
    </source>
</evidence>
<keyword evidence="5" id="KW-1185">Reference proteome</keyword>
<dbReference type="InterPro" id="IPR007867">
    <property type="entry name" value="GMC_OxRtase_C"/>
</dbReference>
<accession>A0AAV8XKU3</accession>
<evidence type="ECO:0000259" key="3">
    <source>
        <dbReference type="PROSITE" id="PS00624"/>
    </source>
</evidence>
<name>A0AAV8XKU3_9CUCU</name>